<dbReference type="EMBL" id="CP053418">
    <property type="protein sequence ID" value="QJW84802.1"/>
    <property type="molecule type" value="Genomic_DNA"/>
</dbReference>
<sequence length="171" mass="18190">MQLQGLTRGMEPAERFADVAAPWLDSLCQQVEWPSDPAIHNGDDDFMVVLESSLRQSRFYVRRARGRVRVNLMGSAAGTAYGRAHGGPARRTRGAGARRPRCAQPLPSARTTPRTGSGKRAAGATPRGIRCTGAAATTACRAAMRCRRSRFPSCTATGCSAPSTSTGTAPR</sequence>
<dbReference type="Proteomes" id="UP000500826">
    <property type="component" value="Chromosome"/>
</dbReference>
<protein>
    <recommendedName>
        <fullName evidence="4">GGDEF domain-containing protein</fullName>
    </recommendedName>
</protein>
<proteinExistence type="predicted"/>
<evidence type="ECO:0000313" key="3">
    <source>
        <dbReference type="Proteomes" id="UP000500826"/>
    </source>
</evidence>
<feature type="region of interest" description="Disordered" evidence="1">
    <location>
        <begin position="150"/>
        <end position="171"/>
    </location>
</feature>
<organism evidence="2 3">
    <name type="scientific">Ramlibacter terrae</name>
    <dbReference type="NCBI Taxonomy" id="2732511"/>
    <lineage>
        <taxon>Bacteria</taxon>
        <taxon>Pseudomonadati</taxon>
        <taxon>Pseudomonadota</taxon>
        <taxon>Betaproteobacteria</taxon>
        <taxon>Burkholderiales</taxon>
        <taxon>Comamonadaceae</taxon>
        <taxon>Ramlibacter</taxon>
    </lineage>
</organism>
<dbReference type="Gene3D" id="3.30.450.40">
    <property type="match status" value="1"/>
</dbReference>
<feature type="compositionally biased region" description="Polar residues" evidence="1">
    <location>
        <begin position="152"/>
        <end position="171"/>
    </location>
</feature>
<keyword evidence="3" id="KW-1185">Reference proteome</keyword>
<feature type="compositionally biased region" description="Basic residues" evidence="1">
    <location>
        <begin position="88"/>
        <end position="101"/>
    </location>
</feature>
<reference evidence="2 3" key="1">
    <citation type="submission" date="2020-05" db="EMBL/GenBank/DDBJ databases">
        <title>Ramlibacter rhizophilus sp. nov., isolated from rhizosphere soil of national flower Mugunghwa from South Korea.</title>
        <authorList>
            <person name="Zheng-Fei Y."/>
            <person name="Huan T."/>
        </authorList>
    </citation>
    <scope>NUCLEOTIDE SEQUENCE [LARGE SCALE GENOMIC DNA]</scope>
    <source>
        <strain evidence="2 3">H242</strain>
    </source>
</reference>
<evidence type="ECO:0000313" key="2">
    <source>
        <dbReference type="EMBL" id="QJW84802.1"/>
    </source>
</evidence>
<dbReference type="InterPro" id="IPR029016">
    <property type="entry name" value="GAF-like_dom_sf"/>
</dbReference>
<name>A0ABX6P541_9BURK</name>
<gene>
    <name evidence="2" type="ORF">HK414_17710</name>
</gene>
<accession>A0ABX6P541</accession>
<evidence type="ECO:0000256" key="1">
    <source>
        <dbReference type="SAM" id="MobiDB-lite"/>
    </source>
</evidence>
<feature type="region of interest" description="Disordered" evidence="1">
    <location>
        <begin position="81"/>
        <end position="126"/>
    </location>
</feature>
<evidence type="ECO:0008006" key="4">
    <source>
        <dbReference type="Google" id="ProtNLM"/>
    </source>
</evidence>